<evidence type="ECO:0000256" key="13">
    <source>
        <dbReference type="SAM" id="MobiDB-lite"/>
    </source>
</evidence>
<protein>
    <recommendedName>
        <fullName evidence="6">Carboxysome assembly protein CcmM</fullName>
    </recommendedName>
    <alternativeName>
        <fullName evidence="9">Carbon dioxide concentrating mechanism protein CcmM</fullName>
    </alternativeName>
</protein>
<reference evidence="15 16" key="1">
    <citation type="journal article" date="2003" name="DNA Res.">
        <title>Complete genome structure of Gloeobacter violaceus PCC 7421, a cyanobacterium that lacks thylakoids.</title>
        <authorList>
            <person name="Nakamura Y."/>
            <person name="Kaneko T."/>
            <person name="Sato S."/>
            <person name="Mimuro M."/>
            <person name="Miyashita H."/>
            <person name="Tsuchiya T."/>
            <person name="Sasamoto S."/>
            <person name="Watanabe A."/>
            <person name="Kawashima K."/>
            <person name="Kishida Y."/>
            <person name="Kiyokawa C."/>
            <person name="Kohara M."/>
            <person name="Matsumoto M."/>
            <person name="Matsuno A."/>
            <person name="Nakazaki N."/>
            <person name="Shimpo S."/>
            <person name="Takeuchi C."/>
            <person name="Yamada M."/>
            <person name="Tabata S."/>
        </authorList>
    </citation>
    <scope>NUCLEOTIDE SEQUENCE [LARGE SCALE GENOMIC DNA]</scope>
    <source>
        <strain evidence="16">ATCC 29082 / PCC 7421</strain>
    </source>
</reference>
<dbReference type="SUPFAM" id="SSF51161">
    <property type="entry name" value="Trimeric LpxA-like enzymes"/>
    <property type="match status" value="1"/>
</dbReference>
<dbReference type="GO" id="GO:0015977">
    <property type="term" value="P:carbon fixation"/>
    <property type="evidence" value="ECO:0007669"/>
    <property type="project" value="UniProtKB-KW"/>
</dbReference>
<dbReference type="PATRIC" id="fig|251221.4.peg.2128"/>
<accession>Q7NIT9</accession>
<feature type="binding site" description="in other chain" evidence="11">
    <location>
        <position position="76"/>
    </location>
    <ligand>
        <name>Zn(2+)</name>
        <dbReference type="ChEBI" id="CHEBI:29105"/>
        <note>ligand shared between two neighboring subunits</note>
    </ligand>
</feature>
<feature type="compositionally biased region" description="Low complexity" evidence="13">
    <location>
        <begin position="554"/>
        <end position="567"/>
    </location>
</feature>
<dbReference type="CDD" id="cd00710">
    <property type="entry name" value="LbH_gamma_CA"/>
    <property type="match status" value="1"/>
</dbReference>
<dbReference type="AlphaFoldDB" id="Q7NIT9"/>
<keyword evidence="3" id="KW-0120">Carbon dioxide fixation</keyword>
<feature type="binding site" description="in other chain" evidence="11">
    <location>
        <position position="108"/>
    </location>
    <ligand>
        <name>Zn(2+)</name>
        <dbReference type="ChEBI" id="CHEBI:29105"/>
        <note>ligand shared between two neighboring subunits</note>
    </ligand>
</feature>
<evidence type="ECO:0000256" key="2">
    <source>
        <dbReference type="ARBA" id="ARBA00022737"/>
    </source>
</evidence>
<dbReference type="InterPro" id="IPR017156">
    <property type="entry name" value="CcmM"/>
</dbReference>
<keyword evidence="12" id="KW-1015">Disulfide bond</keyword>
<gene>
    <name evidence="15" type="primary">ccmM</name>
</gene>
<dbReference type="Pfam" id="PF00101">
    <property type="entry name" value="RuBisCO_small"/>
    <property type="match status" value="4"/>
</dbReference>
<dbReference type="SUPFAM" id="SSF55239">
    <property type="entry name" value="RuBisCO, small subunit"/>
    <property type="match status" value="4"/>
</dbReference>
<dbReference type="PANTHER" id="PTHR43360:SF1">
    <property type="entry name" value="CARBOXYSOME ASSEMBLY PROTEIN CCMM"/>
    <property type="match status" value="1"/>
</dbReference>
<feature type="region of interest" description="Disordered" evidence="13">
    <location>
        <begin position="546"/>
        <end position="584"/>
    </location>
</feature>
<keyword evidence="8" id="KW-1283">Bacterial microcompartment</keyword>
<dbReference type="EMBL" id="BA000045">
    <property type="protein sequence ID" value="BAC90034.1"/>
    <property type="molecule type" value="Genomic_DNA"/>
</dbReference>
<dbReference type="Gene3D" id="2.160.10.10">
    <property type="entry name" value="Hexapeptide repeat proteins"/>
    <property type="match status" value="1"/>
</dbReference>
<dbReference type="PIRSF" id="PIRSF037250">
    <property type="entry name" value="CcmM"/>
    <property type="match status" value="1"/>
</dbReference>
<reference evidence="15 16" key="2">
    <citation type="journal article" date="2003" name="DNA Res.">
        <title>Complete genome structure of Gloeobacter violaceus PCC 7421, a cyanobacterium that lacks thylakoids (supplement).</title>
        <authorList>
            <person name="Nakamura Y."/>
            <person name="Kaneko T."/>
            <person name="Sato S."/>
            <person name="Mimuro M."/>
            <person name="Miyashita H."/>
            <person name="Tsuchiya T."/>
            <person name="Sasamoto S."/>
            <person name="Watanabe A."/>
            <person name="Kawashima K."/>
            <person name="Kishida Y."/>
            <person name="Kiyokawa C."/>
            <person name="Kohara M."/>
            <person name="Matsumoto M."/>
            <person name="Matsuno A."/>
            <person name="Nakazaki N."/>
            <person name="Shimpo S."/>
            <person name="Takeuchi C."/>
            <person name="Yamada M."/>
            <person name="Tabata S."/>
        </authorList>
    </citation>
    <scope>NUCLEOTIDE SEQUENCE [LARGE SCALE GENOMIC DNA]</scope>
    <source>
        <strain evidence="16">ATCC 29082 / PCC 7421</strain>
    </source>
</reference>
<evidence type="ECO:0000313" key="15">
    <source>
        <dbReference type="EMBL" id="BAC90034.1"/>
    </source>
</evidence>
<feature type="domain" description="Ribulose bisphosphate carboxylase small subunit" evidence="14">
    <location>
        <begin position="578"/>
        <end position="668"/>
    </location>
</feature>
<dbReference type="GO" id="GO:0015979">
    <property type="term" value="P:photosynthesis"/>
    <property type="evidence" value="ECO:0007669"/>
    <property type="project" value="UniProtKB-KW"/>
</dbReference>
<dbReference type="InterPro" id="IPR011004">
    <property type="entry name" value="Trimer_LpxA-like_sf"/>
</dbReference>
<proteinExistence type="inferred from homology"/>
<evidence type="ECO:0000256" key="12">
    <source>
        <dbReference type="PIRSR" id="PIRSR037250-52"/>
    </source>
</evidence>
<dbReference type="InterPro" id="IPR052265">
    <property type="entry name" value="Gamma-CA"/>
</dbReference>
<dbReference type="GO" id="GO:0043886">
    <property type="term" value="F:structural constituent of carboxysome shell"/>
    <property type="evidence" value="ECO:0000318"/>
    <property type="project" value="GO_Central"/>
</dbReference>
<name>Q7NIT9_GLOVI</name>
<feature type="domain" description="Ribulose bisphosphate carboxylase small subunit" evidence="14">
    <location>
        <begin position="224"/>
        <end position="317"/>
    </location>
</feature>
<evidence type="ECO:0000313" key="16">
    <source>
        <dbReference type="Proteomes" id="UP000000557"/>
    </source>
</evidence>
<organism evidence="15 16">
    <name type="scientific">Gloeobacter violaceus (strain ATCC 29082 / PCC 7421)</name>
    <dbReference type="NCBI Taxonomy" id="251221"/>
    <lineage>
        <taxon>Bacteria</taxon>
        <taxon>Bacillati</taxon>
        <taxon>Cyanobacteriota</taxon>
        <taxon>Cyanophyceae</taxon>
        <taxon>Gloeobacterales</taxon>
        <taxon>Gloeobacteraceae</taxon>
        <taxon>Gloeobacter</taxon>
    </lineage>
</organism>
<dbReference type="OrthoDB" id="9803036at2"/>
<keyword evidence="1" id="KW-0602">Photosynthesis</keyword>
<feature type="domain" description="Ribulose bisphosphate carboxylase small subunit" evidence="14">
    <location>
        <begin position="454"/>
        <end position="548"/>
    </location>
</feature>
<dbReference type="PhylomeDB" id="Q7NIT9"/>
<feature type="binding site" evidence="11">
    <location>
        <position position="103"/>
    </location>
    <ligand>
        <name>Zn(2+)</name>
        <dbReference type="ChEBI" id="CHEBI:29105"/>
        <note>ligand shared between two neighboring subunits</note>
    </ligand>
</feature>
<dbReference type="GO" id="GO:0046872">
    <property type="term" value="F:metal ion binding"/>
    <property type="evidence" value="ECO:0007669"/>
    <property type="project" value="UniProtKB-KW"/>
</dbReference>
<dbReference type="HOGENOM" id="CLU_019008_0_0_3"/>
<keyword evidence="11" id="KW-0862">Zinc</keyword>
<feature type="active site" description="Proton donor/acceptor" evidence="10">
    <location>
        <position position="57"/>
    </location>
</feature>
<dbReference type="Gene3D" id="3.30.190.10">
    <property type="entry name" value="Ribulose bisphosphate carboxylase, small subunit"/>
    <property type="match status" value="4"/>
</dbReference>
<dbReference type="eggNOG" id="COG0663">
    <property type="taxonomic scope" value="Bacteria"/>
</dbReference>
<dbReference type="STRING" id="251221.gene:10759586"/>
<dbReference type="GO" id="GO:0031470">
    <property type="term" value="C:carboxysome"/>
    <property type="evidence" value="ECO:0000318"/>
    <property type="project" value="GO_Central"/>
</dbReference>
<evidence type="ECO:0000256" key="3">
    <source>
        <dbReference type="ARBA" id="ARBA00023300"/>
    </source>
</evidence>
<dbReference type="CDD" id="cd00307">
    <property type="entry name" value="RuBisCO_small_like"/>
    <property type="match status" value="4"/>
</dbReference>
<sequence>MVAQSRLAAPPTPWSRRLAEAAIDPSAYVHSFSQIIGDVRIGANVLVSPGTSIRADEGSPFHIGANTNIQDGVVMHGLQEGRVNGDDGQSYSVWVGSNTSITHMALIHGPCYVGDDCFIGFRSTIFNARVGKGCIVMMHALVQDVEIPPGKYVPSGAVITSQQQANRLPDAQDIDIHFAKHVIGINDALRQGYRCAADIECIVPIRDESSPAAPGTNGKPTPKTHAQVSSMFMTSQTLDTVRSLLAQGCRLAVEFADERRFRANSWVSGPAIQAAREPEVVSALENVLREHAGEYVRIIGIDPKAKRRVAETVIQRPDGKPVEANSSSGKFAMTPAAPPGGSHRPGNGGLLSPEAAQQVQSLLSQGYRIGTEHADERRFRANSWQNCAPIAATREPEVLAALEGCLQEHAGEYVRIIGIDPKAKRRVAETIIQHPNGKQPSGGAAAPAQGYNTVSHRASGGGMLDAAVLDMVRSLLSQGHRLGVEFADERRFRANSWVSGPAIQAAREPEVVSALENVLREHAGEYVRIIGIDPKAKRRVAETVIQRPNGRPVSGGAATASTPAAGGYSPAPAHAPGPMRSSSLSSEVLDQLRHLLGQGHRIGVEFADVRRFKANSWVSGPAIQAAREPEAAAALETVLREHAGEYVRLIGIDPKAKRRVAELIIQRP</sequence>
<dbReference type="KEGG" id="gvi:gll2093"/>
<dbReference type="eggNOG" id="COG4451">
    <property type="taxonomic scope" value="Bacteria"/>
</dbReference>
<evidence type="ECO:0000256" key="11">
    <source>
        <dbReference type="PIRSR" id="PIRSR037250-51"/>
    </source>
</evidence>
<evidence type="ECO:0000256" key="9">
    <source>
        <dbReference type="ARBA" id="ARBA00030397"/>
    </source>
</evidence>
<dbReference type="EnsemblBacteria" id="BAC90034">
    <property type="protein sequence ID" value="BAC90034"/>
    <property type="gene ID" value="BAC90034"/>
</dbReference>
<dbReference type="InterPro" id="IPR047223">
    <property type="entry name" value="CA_gamma_LbH"/>
</dbReference>
<dbReference type="RefSeq" id="WP_011142091.1">
    <property type="nucleotide sequence ID" value="NC_005125.1"/>
</dbReference>
<evidence type="ECO:0000256" key="1">
    <source>
        <dbReference type="ARBA" id="ARBA00022531"/>
    </source>
</evidence>
<keyword evidence="16" id="KW-1185">Reference proteome</keyword>
<evidence type="ECO:0000256" key="7">
    <source>
        <dbReference type="ARBA" id="ARBA00023669"/>
    </source>
</evidence>
<dbReference type="SMART" id="SM00961">
    <property type="entry name" value="RuBisCO_small"/>
    <property type="match status" value="4"/>
</dbReference>
<feature type="domain" description="Ribulose bisphosphate carboxylase small subunit" evidence="14">
    <location>
        <begin position="342"/>
        <end position="435"/>
    </location>
</feature>
<evidence type="ECO:0000256" key="4">
    <source>
        <dbReference type="ARBA" id="ARBA00023587"/>
    </source>
</evidence>
<comment type="similarity">
    <text evidence="5">Belongs to the gamma-class carbonic anhydrase family.</text>
</comment>
<evidence type="ECO:0000259" key="14">
    <source>
        <dbReference type="SMART" id="SM00961"/>
    </source>
</evidence>
<feature type="disulfide bond" evidence="12">
    <location>
        <begin position="195"/>
        <end position="201"/>
    </location>
</feature>
<dbReference type="InterPro" id="IPR000894">
    <property type="entry name" value="RuBisCO_ssu_dom"/>
</dbReference>
<keyword evidence="7" id="KW-1282">Carboxysome</keyword>
<dbReference type="InParanoid" id="Q7NIT9"/>
<dbReference type="Proteomes" id="UP000000557">
    <property type="component" value="Chromosome"/>
</dbReference>
<evidence type="ECO:0000256" key="10">
    <source>
        <dbReference type="PIRSR" id="PIRSR037250-50"/>
    </source>
</evidence>
<evidence type="ECO:0000256" key="6">
    <source>
        <dbReference type="ARBA" id="ARBA00023636"/>
    </source>
</evidence>
<keyword evidence="2" id="KW-0677">Repeat</keyword>
<dbReference type="InterPro" id="IPR036385">
    <property type="entry name" value="RuBisCO_ssu_sf"/>
</dbReference>
<evidence type="ECO:0000256" key="5">
    <source>
        <dbReference type="ARBA" id="ARBA00023595"/>
    </source>
</evidence>
<comment type="subcellular location">
    <subcellularLocation>
        <location evidence="4">Carboxysome</location>
    </subcellularLocation>
</comment>
<evidence type="ECO:0000256" key="8">
    <source>
        <dbReference type="ARBA" id="ARBA00024446"/>
    </source>
</evidence>
<keyword evidence="11" id="KW-0479">Metal-binding</keyword>
<dbReference type="PANTHER" id="PTHR43360">
    <property type="entry name" value="CARBON DIOXIDE CONCENTRATING MECHANISM PROTEIN CCMM"/>
    <property type="match status" value="1"/>
</dbReference>